<organism evidence="2 3">
    <name type="scientific">Runella salmonicolor</name>
    <dbReference type="NCBI Taxonomy" id="2950278"/>
    <lineage>
        <taxon>Bacteria</taxon>
        <taxon>Pseudomonadati</taxon>
        <taxon>Bacteroidota</taxon>
        <taxon>Cytophagia</taxon>
        <taxon>Cytophagales</taxon>
        <taxon>Spirosomataceae</taxon>
        <taxon>Runella</taxon>
    </lineage>
</organism>
<feature type="domain" description="PLD phosphodiesterase" evidence="1">
    <location>
        <begin position="81"/>
        <end position="108"/>
    </location>
</feature>
<dbReference type="Pfam" id="PF13091">
    <property type="entry name" value="PLDc_2"/>
    <property type="match status" value="1"/>
</dbReference>
<comment type="caution">
    <text evidence="2">The sequence shown here is derived from an EMBL/GenBank/DDBJ whole genome shotgun (WGS) entry which is preliminary data.</text>
</comment>
<dbReference type="RefSeq" id="WP_253526482.1">
    <property type="nucleotide sequence ID" value="NZ_JAMZEL010000002.1"/>
</dbReference>
<dbReference type="InterPro" id="IPR036388">
    <property type="entry name" value="WH-like_DNA-bd_sf"/>
</dbReference>
<keyword evidence="3" id="KW-1185">Reference proteome</keyword>
<dbReference type="Gene3D" id="3.30.870.10">
    <property type="entry name" value="Endonuclease Chain A"/>
    <property type="match status" value="1"/>
</dbReference>
<accession>A0ABT1FKL3</accession>
<dbReference type="Pfam" id="PF17726">
    <property type="entry name" value="DpnI_C"/>
    <property type="match status" value="1"/>
</dbReference>
<dbReference type="InterPro" id="IPR001736">
    <property type="entry name" value="PLipase_D/transphosphatidylase"/>
</dbReference>
<dbReference type="Proteomes" id="UP001204772">
    <property type="component" value="Unassembled WGS sequence"/>
</dbReference>
<evidence type="ECO:0000259" key="1">
    <source>
        <dbReference type="PROSITE" id="PS50035"/>
    </source>
</evidence>
<dbReference type="EMBL" id="JAMZEL010000002">
    <property type="protein sequence ID" value="MCP1382299.1"/>
    <property type="molecule type" value="Genomic_DNA"/>
</dbReference>
<reference evidence="2 3" key="1">
    <citation type="submission" date="2022-06" db="EMBL/GenBank/DDBJ databases">
        <title>Runella sp. S5 genome sequencing.</title>
        <authorList>
            <person name="Park S."/>
        </authorList>
    </citation>
    <scope>NUCLEOTIDE SEQUENCE [LARGE SCALE GENOMIC DNA]</scope>
    <source>
        <strain evidence="2 3">S5</strain>
    </source>
</reference>
<dbReference type="PROSITE" id="PS50035">
    <property type="entry name" value="PLD"/>
    <property type="match status" value="1"/>
</dbReference>
<dbReference type="InterPro" id="IPR041368">
    <property type="entry name" value="DRP_C"/>
</dbReference>
<sequence length="264" mass="29974">MRIIKTPWKNEFLDLVSQSQKSIKITSPFIKENICNELLLSKQPTTKLELITSFKLKNIHSGSLDLGAIENVLKNNGSVHSHPQLHSKLYIFDDKKLIITSGNLTNGGLMRNYEYGLLSTETSLIQEAINDFNLLLTSQKTNSVNLKNIKDVRSLLSKIAKTSPAKLPKFLLESPEEVSNIIELPENVMSSVLSGWKLEIYTCVDSLPNQIFTLGEMKPFEILLRTKFPNNNTIPAKIRQLLQQLRDMGMLEFLGNGKYKKLWK</sequence>
<dbReference type="CDD" id="cd00138">
    <property type="entry name" value="PLDc_SF"/>
    <property type="match status" value="1"/>
</dbReference>
<dbReference type="Gene3D" id="1.10.10.10">
    <property type="entry name" value="Winged helix-like DNA-binding domain superfamily/Winged helix DNA-binding domain"/>
    <property type="match status" value="1"/>
</dbReference>
<name>A0ABT1FKL3_9BACT</name>
<evidence type="ECO:0000313" key="3">
    <source>
        <dbReference type="Proteomes" id="UP001204772"/>
    </source>
</evidence>
<protein>
    <submittedName>
        <fullName evidence="2">Phospholipase D-like domain-containing protein</fullName>
    </submittedName>
</protein>
<gene>
    <name evidence="2" type="ORF">NCI00_07685</name>
</gene>
<dbReference type="InterPro" id="IPR025202">
    <property type="entry name" value="PLD-like_dom"/>
</dbReference>
<dbReference type="SUPFAM" id="SSF56024">
    <property type="entry name" value="Phospholipase D/nuclease"/>
    <property type="match status" value="1"/>
</dbReference>
<proteinExistence type="predicted"/>
<evidence type="ECO:0000313" key="2">
    <source>
        <dbReference type="EMBL" id="MCP1382299.1"/>
    </source>
</evidence>